<dbReference type="PANTHER" id="PTHR30537:SF79">
    <property type="entry name" value="TRANSCRIPTIONAL REGULATOR-RELATED"/>
    <property type="match status" value="1"/>
</dbReference>
<keyword evidence="2" id="KW-0805">Transcription regulation</keyword>
<reference evidence="7" key="1">
    <citation type="submission" date="2016-10" db="EMBL/GenBank/DDBJ databases">
        <authorList>
            <person name="Varghese N."/>
            <person name="Submissions S."/>
        </authorList>
    </citation>
    <scope>NUCLEOTIDE SEQUENCE [LARGE SCALE GENOMIC DNA]</scope>
    <source>
        <strain evidence="7">DSM 26893</strain>
    </source>
</reference>
<evidence type="ECO:0000313" key="6">
    <source>
        <dbReference type="EMBL" id="SEN27249.1"/>
    </source>
</evidence>
<dbReference type="OrthoDB" id="7328368at2"/>
<evidence type="ECO:0000256" key="3">
    <source>
        <dbReference type="ARBA" id="ARBA00023125"/>
    </source>
</evidence>
<evidence type="ECO:0000259" key="5">
    <source>
        <dbReference type="PROSITE" id="PS50931"/>
    </source>
</evidence>
<dbReference type="EMBL" id="FOCM01000003">
    <property type="protein sequence ID" value="SEN27249.1"/>
    <property type="molecule type" value="Genomic_DNA"/>
</dbReference>
<evidence type="ECO:0000313" key="7">
    <source>
        <dbReference type="Proteomes" id="UP000199372"/>
    </source>
</evidence>
<dbReference type="PANTHER" id="PTHR30537">
    <property type="entry name" value="HTH-TYPE TRANSCRIPTIONAL REGULATOR"/>
    <property type="match status" value="1"/>
</dbReference>
<dbReference type="Pfam" id="PF00126">
    <property type="entry name" value="HTH_1"/>
    <property type="match status" value="1"/>
</dbReference>
<dbReference type="GO" id="GO:0003700">
    <property type="term" value="F:DNA-binding transcription factor activity"/>
    <property type="evidence" value="ECO:0007669"/>
    <property type="project" value="InterPro"/>
</dbReference>
<dbReference type="Pfam" id="PF03466">
    <property type="entry name" value="LysR_substrate"/>
    <property type="match status" value="1"/>
</dbReference>
<dbReference type="RefSeq" id="WP_091845026.1">
    <property type="nucleotide sequence ID" value="NZ_FOCM01000003.1"/>
</dbReference>
<keyword evidence="3" id="KW-0238">DNA-binding</keyword>
<accession>A0A1H8F6A1</accession>
<name>A0A1H8F6A1_9RHOB</name>
<proteinExistence type="inferred from homology"/>
<evidence type="ECO:0000256" key="1">
    <source>
        <dbReference type="ARBA" id="ARBA00009437"/>
    </source>
</evidence>
<keyword evidence="4" id="KW-0804">Transcription</keyword>
<dbReference type="GO" id="GO:0043565">
    <property type="term" value="F:sequence-specific DNA binding"/>
    <property type="evidence" value="ECO:0007669"/>
    <property type="project" value="TreeGrafter"/>
</dbReference>
<organism evidence="6 7">
    <name type="scientific">Palleronia pelagia</name>
    <dbReference type="NCBI Taxonomy" id="387096"/>
    <lineage>
        <taxon>Bacteria</taxon>
        <taxon>Pseudomonadati</taxon>
        <taxon>Pseudomonadota</taxon>
        <taxon>Alphaproteobacteria</taxon>
        <taxon>Rhodobacterales</taxon>
        <taxon>Roseobacteraceae</taxon>
        <taxon>Palleronia</taxon>
    </lineage>
</organism>
<gene>
    <name evidence="6" type="ORF">SAMN04488011_103228</name>
</gene>
<dbReference type="InterPro" id="IPR058163">
    <property type="entry name" value="LysR-type_TF_proteobact-type"/>
</dbReference>
<dbReference type="InterPro" id="IPR000847">
    <property type="entry name" value="LysR_HTH_N"/>
</dbReference>
<dbReference type="AlphaFoldDB" id="A0A1H8F6A1"/>
<dbReference type="InterPro" id="IPR036390">
    <property type="entry name" value="WH_DNA-bd_sf"/>
</dbReference>
<dbReference type="PROSITE" id="PS50931">
    <property type="entry name" value="HTH_LYSR"/>
    <property type="match status" value="1"/>
</dbReference>
<dbReference type="GO" id="GO:0006351">
    <property type="term" value="P:DNA-templated transcription"/>
    <property type="evidence" value="ECO:0007669"/>
    <property type="project" value="TreeGrafter"/>
</dbReference>
<dbReference type="InterPro" id="IPR036388">
    <property type="entry name" value="WH-like_DNA-bd_sf"/>
</dbReference>
<evidence type="ECO:0000256" key="2">
    <source>
        <dbReference type="ARBA" id="ARBA00023015"/>
    </source>
</evidence>
<dbReference type="PRINTS" id="PR00039">
    <property type="entry name" value="HTHLYSR"/>
</dbReference>
<dbReference type="InterPro" id="IPR005119">
    <property type="entry name" value="LysR_subst-bd"/>
</dbReference>
<keyword evidence="7" id="KW-1185">Reference proteome</keyword>
<dbReference type="SUPFAM" id="SSF53850">
    <property type="entry name" value="Periplasmic binding protein-like II"/>
    <property type="match status" value="1"/>
</dbReference>
<dbReference type="SUPFAM" id="SSF46785">
    <property type="entry name" value="Winged helix' DNA-binding domain"/>
    <property type="match status" value="1"/>
</dbReference>
<protein>
    <submittedName>
        <fullName evidence="6">LysR family transcriptional regulator, glycine cleavage system transcriptional activator</fullName>
    </submittedName>
</protein>
<dbReference type="Gene3D" id="3.40.190.10">
    <property type="entry name" value="Periplasmic binding protein-like II"/>
    <property type="match status" value="2"/>
</dbReference>
<evidence type="ECO:0000256" key="4">
    <source>
        <dbReference type="ARBA" id="ARBA00023163"/>
    </source>
</evidence>
<dbReference type="Gene3D" id="1.10.10.10">
    <property type="entry name" value="Winged helix-like DNA-binding domain superfamily/Winged helix DNA-binding domain"/>
    <property type="match status" value="1"/>
</dbReference>
<sequence>MDWHGVPSLQALRGLEAVARLGSYTAAAAELNVTHAAVSQSVRKLEAHFGVALIQRTPDGMAPTHDAIALCAALTDGFGRIAGAARDMATRNSTRPLRVSLTPSLAASWIMPRMGRFWTRHPEVELELLPSNRVVDLSRDGFDMAIRQGKGDWPGVESEWLMGSVHVVVAGPEAPAVGPLTDLSPLSTWPWLLGPYRQAEIDWARAHGLDLDRVRATEFDDNAMLLQALRGSDRVAILPYPVVSDDLARGSLIDLFEDTETDYGYFVVTRPGHRPETLRKFVRWLRAEAA</sequence>
<comment type="similarity">
    <text evidence="1">Belongs to the LysR transcriptional regulatory family.</text>
</comment>
<feature type="domain" description="HTH lysR-type" evidence="5">
    <location>
        <begin position="7"/>
        <end position="64"/>
    </location>
</feature>
<dbReference type="Proteomes" id="UP000199372">
    <property type="component" value="Unassembled WGS sequence"/>
</dbReference>